<evidence type="ECO:0000313" key="6">
    <source>
        <dbReference type="EMBL" id="KAK5849750.1"/>
    </source>
</evidence>
<feature type="region of interest" description="Disordered" evidence="4">
    <location>
        <begin position="193"/>
        <end position="220"/>
    </location>
</feature>
<feature type="compositionally biased region" description="Basic and acidic residues" evidence="4">
    <location>
        <begin position="598"/>
        <end position="618"/>
    </location>
</feature>
<dbReference type="Pfam" id="PF26088">
    <property type="entry name" value="RRM_LARP4"/>
    <property type="match status" value="1"/>
</dbReference>
<dbReference type="InterPro" id="IPR058699">
    <property type="entry name" value="RRM_LARP4/4B"/>
</dbReference>
<evidence type="ECO:0000313" key="7">
    <source>
        <dbReference type="Proteomes" id="UP001346869"/>
    </source>
</evidence>
<feature type="compositionally biased region" description="Low complexity" evidence="4">
    <location>
        <begin position="1337"/>
        <end position="1356"/>
    </location>
</feature>
<dbReference type="Pfam" id="PF05383">
    <property type="entry name" value="La"/>
    <property type="match status" value="1"/>
</dbReference>
<dbReference type="EMBL" id="JAUZQC010000023">
    <property type="protein sequence ID" value="KAK5849750.1"/>
    <property type="molecule type" value="Genomic_DNA"/>
</dbReference>
<dbReference type="InterPro" id="IPR045180">
    <property type="entry name" value="La_dom_prot"/>
</dbReference>
<evidence type="ECO:0000256" key="2">
    <source>
        <dbReference type="ARBA" id="ARBA00022884"/>
    </source>
</evidence>
<dbReference type="GO" id="GO:0005829">
    <property type="term" value="C:cytosol"/>
    <property type="evidence" value="ECO:0007669"/>
    <property type="project" value="TreeGrafter"/>
</dbReference>
<feature type="compositionally biased region" description="Polar residues" evidence="4">
    <location>
        <begin position="325"/>
        <end position="336"/>
    </location>
</feature>
<evidence type="ECO:0000256" key="1">
    <source>
        <dbReference type="ARBA" id="ARBA00022553"/>
    </source>
</evidence>
<dbReference type="Proteomes" id="UP001346869">
    <property type="component" value="Unassembled WGS sequence"/>
</dbReference>
<feature type="compositionally biased region" description="Basic and acidic residues" evidence="4">
    <location>
        <begin position="1399"/>
        <end position="1411"/>
    </location>
</feature>
<dbReference type="SMART" id="SM00715">
    <property type="entry name" value="LA"/>
    <property type="match status" value="1"/>
</dbReference>
<protein>
    <recommendedName>
        <fullName evidence="5">HTH La-type RNA-binding domain-containing protein</fullName>
    </recommendedName>
</protein>
<dbReference type="GO" id="GO:0010494">
    <property type="term" value="C:cytoplasmic stress granule"/>
    <property type="evidence" value="ECO:0007669"/>
    <property type="project" value="TreeGrafter"/>
</dbReference>
<feature type="compositionally biased region" description="Low complexity" evidence="4">
    <location>
        <begin position="1441"/>
        <end position="1451"/>
    </location>
</feature>
<feature type="compositionally biased region" description="Basic and acidic residues" evidence="4">
    <location>
        <begin position="64"/>
        <end position="75"/>
    </location>
</feature>
<feature type="region of interest" description="Disordered" evidence="4">
    <location>
        <begin position="667"/>
        <end position="728"/>
    </location>
</feature>
<keyword evidence="1" id="KW-0597">Phosphoprotein</keyword>
<dbReference type="InterPro" id="IPR036390">
    <property type="entry name" value="WH_DNA-bd_sf"/>
</dbReference>
<reference evidence="6 7" key="2">
    <citation type="journal article" date="2023" name="Mol. Biol. Evol.">
        <title>Genomics of Secondarily Temperate Adaptation in the Only Non-Antarctic Icefish.</title>
        <authorList>
            <person name="Rivera-Colon A.G."/>
            <person name="Rayamajhi N."/>
            <person name="Minhas B.F."/>
            <person name="Madrigal G."/>
            <person name="Bilyk K.T."/>
            <person name="Yoon V."/>
            <person name="Hune M."/>
            <person name="Gregory S."/>
            <person name="Cheng C.H.C."/>
            <person name="Catchen J.M."/>
        </authorList>
    </citation>
    <scope>NUCLEOTIDE SEQUENCE [LARGE SCALE GENOMIC DNA]</scope>
    <source>
        <strain evidence="6">JMC-PN-2008</strain>
    </source>
</reference>
<feature type="region of interest" description="Disordered" evidence="4">
    <location>
        <begin position="548"/>
        <end position="619"/>
    </location>
</feature>
<feature type="compositionally biased region" description="Polar residues" evidence="4">
    <location>
        <begin position="577"/>
        <end position="590"/>
    </location>
</feature>
<evidence type="ECO:0000259" key="5">
    <source>
        <dbReference type="PROSITE" id="PS50961"/>
    </source>
</evidence>
<dbReference type="InterPro" id="IPR036388">
    <property type="entry name" value="WH-like_DNA-bd_sf"/>
</dbReference>
<dbReference type="GO" id="GO:0003730">
    <property type="term" value="F:mRNA 3'-UTR binding"/>
    <property type="evidence" value="ECO:0007669"/>
    <property type="project" value="TreeGrafter"/>
</dbReference>
<dbReference type="InterPro" id="IPR006630">
    <property type="entry name" value="La_HTH"/>
</dbReference>
<dbReference type="CDD" id="cd12430">
    <property type="entry name" value="RRM_LARP4_5_like"/>
    <property type="match status" value="1"/>
</dbReference>
<dbReference type="Gene3D" id="1.10.10.10">
    <property type="entry name" value="Winged helix-like DNA-binding domain superfamily/Winged helix DNA-binding domain"/>
    <property type="match status" value="1"/>
</dbReference>
<feature type="domain" description="HTH La-type RNA-binding" evidence="5">
    <location>
        <begin position="1074"/>
        <end position="1163"/>
    </location>
</feature>
<feature type="compositionally biased region" description="Polar residues" evidence="4">
    <location>
        <begin position="548"/>
        <end position="560"/>
    </location>
</feature>
<gene>
    <name evidence="6" type="ORF">PBY51_014057</name>
</gene>
<dbReference type="InterPro" id="IPR012677">
    <property type="entry name" value="Nucleotide-bd_a/b_plait_sf"/>
</dbReference>
<feature type="compositionally biased region" description="Basic residues" evidence="4">
    <location>
        <begin position="1361"/>
        <end position="1374"/>
    </location>
</feature>
<feature type="region of interest" description="Disordered" evidence="4">
    <location>
        <begin position="305"/>
        <end position="359"/>
    </location>
</feature>
<name>A0AAN7WW61_ELEMC</name>
<dbReference type="PANTHER" id="PTHR22792:SF43">
    <property type="entry name" value="LA-RELATED PROTEIN 4B"/>
    <property type="match status" value="1"/>
</dbReference>
<dbReference type="GO" id="GO:0045727">
    <property type="term" value="P:positive regulation of translation"/>
    <property type="evidence" value="ECO:0007669"/>
    <property type="project" value="TreeGrafter"/>
</dbReference>
<organism evidence="6 7">
    <name type="scientific">Eleginops maclovinus</name>
    <name type="common">Patagonian blennie</name>
    <name type="synonym">Eleginus maclovinus</name>
    <dbReference type="NCBI Taxonomy" id="56733"/>
    <lineage>
        <taxon>Eukaryota</taxon>
        <taxon>Metazoa</taxon>
        <taxon>Chordata</taxon>
        <taxon>Craniata</taxon>
        <taxon>Vertebrata</taxon>
        <taxon>Euteleostomi</taxon>
        <taxon>Actinopterygii</taxon>
        <taxon>Neopterygii</taxon>
        <taxon>Teleostei</taxon>
        <taxon>Neoteleostei</taxon>
        <taxon>Acanthomorphata</taxon>
        <taxon>Eupercaria</taxon>
        <taxon>Perciformes</taxon>
        <taxon>Notothenioidei</taxon>
        <taxon>Eleginopidae</taxon>
        <taxon>Eleginops</taxon>
    </lineage>
</organism>
<dbReference type="PANTHER" id="PTHR22792">
    <property type="entry name" value="LUPUS LA PROTEIN-RELATED"/>
    <property type="match status" value="1"/>
</dbReference>
<feature type="compositionally biased region" description="Acidic residues" evidence="4">
    <location>
        <begin position="688"/>
        <end position="698"/>
    </location>
</feature>
<evidence type="ECO:0000256" key="4">
    <source>
        <dbReference type="SAM" id="MobiDB-lite"/>
    </source>
</evidence>
<reference evidence="6 7" key="1">
    <citation type="journal article" date="2023" name="Genes (Basel)">
        <title>Chromosome-Level Genome Assembly and Circadian Gene Repertoire of the Patagonia Blennie Eleginops maclovinus-The Closest Ancestral Proxy of Antarctic Cryonotothenioids.</title>
        <authorList>
            <person name="Cheng C.C."/>
            <person name="Rivera-Colon A.G."/>
            <person name="Minhas B.F."/>
            <person name="Wilson L."/>
            <person name="Rayamajhi N."/>
            <person name="Vargas-Chacoff L."/>
            <person name="Catchen J.M."/>
        </authorList>
    </citation>
    <scope>NUCLEOTIDE SEQUENCE [LARGE SCALE GENOMIC DNA]</scope>
    <source>
        <strain evidence="6">JMC-PN-2008</strain>
    </source>
</reference>
<evidence type="ECO:0000256" key="3">
    <source>
        <dbReference type="PROSITE-ProRule" id="PRU00332"/>
    </source>
</evidence>
<sequence length="1550" mass="170276">MGCCFSKELNPGLPCERSSLLQPPLPDGLSEGTDQVRQLAVAVAQHVCLDEEETCVADGAAQRKPAEDEERHPGQDNKVCTEGAAVSRDSTTRSKREPKPAGTLDEKEAIIITNIHANTDTEPGMAQTARPSCGPAPYMEVRTRSPAEHKNLDNATVRALWFNQLPEGQRPKPAKCRSPPARFPSRFANNITESEVSDDPPAVGTYEETQRDSPEDELKEEEYEEVSVFEKRTRSFYSLCSIDADDLEHDHNPQTQTAGLTHLAHAAEVETAALPCIVESPVFSQSHVEASTICHQLHVTQSKMTCQSHDEEPPSVQPHAAGHSTGLTRTHSNNSLSEEETLHPDVSPQLADPQCDTLHPSQDQIYSEERQPEYLNCQTAAKDKDEPKDDMLMTSHTYQSACEENEMVKESEELQSVCLERSVYLGVHRADEKLDQSVDADFNTLDNPLCELRPLTEQHIYGSPPAAEALEVDTSSCSPPDLVINPLHKEEDVLHLSGGHIEMDKPSLKTMNICTGLGEKEDVGDSGTADTTLTSVSFPSTISALSSLPTDSPCHTNLTPLSDKPTSDSITSDKLDVNSNDPTFELTSVNPLDGHASFTERSDVRFDDKEPDSSDVKPEGVQVSLKDFLDETLAAALMGGDDGQIENRSVMSQSSRYVESGDVTDVVPEMTNSCSPPPSSSAFKNLEEAEQSSETETDSTERRQIQLEVNPPFKVVSDTCKEDEETTAAQGIDAQIQHESAERAEQHPHAPQPSELVSFDCMIPKIDTLDCSPQQGDLSNDLHSGEIIATSASALDLNSSPETASISNTETPTQSSICDDRYMIPNDFSCLEDNTSVSHSQEVDTLIPVDPGQVDVYASTPSYEIHFLGQEPPATAEEGEREGGMREMVSELLGEDADSSVCRLYPQPWIKLGLEETCGAWAQGVSAVEPRLSEGRTGSDVEQIPAFVSELQPSMALLGAYPCSTVMPQGPCLWEWQTNCTQSGPVAAPSLNPEAEVWTNHNFNLDVPGPAYLQDEQPWLQFPNNVTNQEVYQPEFQLENMCLAEAEVEAVPSTLEYQMLPVEAPVVNGDPIEPTVTDETREELRAVLESCLTREYLGNDLYLNSQMDSDQYVPITTLASLDKIKSLSTDLDLIADILKSLPLVQVTPCGQKVRPCQSRCVVILREIPSSTPKEEVEALFDGENIPRFLSCEFVNNDNWFVTFNSEAEAQQAYSYLREQVREFKGKPIMARIKAKTMAVTSFAPKNGFRPTQLEQSANPYNSYYPPDTFQQTCSTQQLYDFTNEVWNPDAPGYQKFAEQHQTLMNDFMNGFSNFKPYNPHRQRRGSRWSNSGDRWQSNPNDPSNPSEPASAERTSPPLRPGRGRSRGTRRPSRGGRREPDRQTVSPTSDRGRRGNFSQRRREQARSWEKSAGRNAPGQSPPRQQSPPPELGLMSFPPLPPANAAIATMPAANGDVKGPGKSSSPRASAPTLQPEPELTSEHDVKGCTETSSEAKPAQLPQETVADSKRPSYAQICQGASSNESVAPADLVSSEMNHVPFFPGQEPAQCPQ</sequence>
<feature type="compositionally biased region" description="Polar residues" evidence="4">
    <location>
        <begin position="1327"/>
        <end position="1336"/>
    </location>
</feature>
<comment type="caution">
    <text evidence="6">The sequence shown here is derived from an EMBL/GenBank/DDBJ whole genome shotgun (WGS) entry which is preliminary data.</text>
</comment>
<proteinExistence type="predicted"/>
<keyword evidence="7" id="KW-1185">Reference proteome</keyword>
<dbReference type="Gene3D" id="3.30.70.330">
    <property type="match status" value="1"/>
</dbReference>
<feature type="region of interest" description="Disordered" evidence="4">
    <location>
        <begin position="1314"/>
        <end position="1527"/>
    </location>
</feature>
<feature type="region of interest" description="Disordered" evidence="4">
    <location>
        <begin position="59"/>
        <end position="104"/>
    </location>
</feature>
<dbReference type="PROSITE" id="PS50961">
    <property type="entry name" value="HTH_LA"/>
    <property type="match status" value="1"/>
</dbReference>
<dbReference type="SUPFAM" id="SSF46785">
    <property type="entry name" value="Winged helix' DNA-binding domain"/>
    <property type="match status" value="1"/>
</dbReference>
<feature type="compositionally biased region" description="Basic and acidic residues" evidence="4">
    <location>
        <begin position="90"/>
        <end position="104"/>
    </location>
</feature>
<keyword evidence="2 3" id="KW-0694">RNA-binding</keyword>
<accession>A0AAN7WW61</accession>